<evidence type="ECO:0000313" key="13">
    <source>
        <dbReference type="EMBL" id="REH41737.1"/>
    </source>
</evidence>
<feature type="binding site" evidence="9">
    <location>
        <position position="162"/>
    </location>
    <ligand>
        <name>Zn(2+)</name>
        <dbReference type="ChEBI" id="CHEBI:29105"/>
    </ligand>
</feature>
<keyword evidence="5 6" id="KW-0326">Glycosidase</keyword>
<dbReference type="AlphaFoldDB" id="A0A3E0HBR0"/>
<dbReference type="InterPro" id="IPR013738">
    <property type="entry name" value="Beta_galactosidase_Trimer"/>
</dbReference>
<dbReference type="PANTHER" id="PTHR36447:SF1">
    <property type="entry name" value="BETA-GALACTOSIDASE GANA"/>
    <property type="match status" value="1"/>
</dbReference>
<dbReference type="Gene3D" id="3.40.50.880">
    <property type="match status" value="1"/>
</dbReference>
<dbReference type="InterPro" id="IPR029062">
    <property type="entry name" value="Class_I_gatase-like"/>
</dbReference>
<dbReference type="InterPro" id="IPR017853">
    <property type="entry name" value="GH"/>
</dbReference>
<gene>
    <name evidence="13" type="ORF">BCF44_11138</name>
</gene>
<organism evidence="13 14">
    <name type="scientific">Kutzneria buriramensis</name>
    <dbReference type="NCBI Taxonomy" id="1045776"/>
    <lineage>
        <taxon>Bacteria</taxon>
        <taxon>Bacillati</taxon>
        <taxon>Actinomycetota</taxon>
        <taxon>Actinomycetes</taxon>
        <taxon>Pseudonocardiales</taxon>
        <taxon>Pseudonocardiaceae</taxon>
        <taxon>Kutzneria</taxon>
    </lineage>
</organism>
<dbReference type="PANTHER" id="PTHR36447">
    <property type="entry name" value="BETA-GALACTOSIDASE GANA"/>
    <property type="match status" value="1"/>
</dbReference>
<feature type="domain" description="Beta-galactosidase C-terminal" evidence="12">
    <location>
        <begin position="607"/>
        <end position="662"/>
    </location>
</feature>
<feature type="binding site" evidence="8">
    <location>
        <position position="113"/>
    </location>
    <ligand>
        <name>substrate</name>
    </ligand>
</feature>
<dbReference type="PIRSF" id="PIRSF001084">
    <property type="entry name" value="B-galactosidase"/>
    <property type="match status" value="1"/>
</dbReference>
<evidence type="ECO:0000259" key="10">
    <source>
        <dbReference type="Pfam" id="PF02449"/>
    </source>
</evidence>
<keyword evidence="4 6" id="KW-0378">Hydrolase</keyword>
<feature type="binding site" evidence="9">
    <location>
        <position position="117"/>
    </location>
    <ligand>
        <name>Zn(2+)</name>
        <dbReference type="ChEBI" id="CHEBI:29105"/>
    </ligand>
</feature>
<dbReference type="GO" id="GO:0046872">
    <property type="term" value="F:metal ion binding"/>
    <property type="evidence" value="ECO:0007669"/>
    <property type="project" value="UniProtKB-KW"/>
</dbReference>
<dbReference type="EC" id="3.2.1.23" evidence="3 6"/>
<feature type="binding site" evidence="9">
    <location>
        <position position="160"/>
    </location>
    <ligand>
        <name>Zn(2+)</name>
        <dbReference type="ChEBI" id="CHEBI:29105"/>
    </ligand>
</feature>
<feature type="binding site" evidence="8">
    <location>
        <position position="151"/>
    </location>
    <ligand>
        <name>substrate</name>
    </ligand>
</feature>
<dbReference type="Pfam" id="PF02449">
    <property type="entry name" value="Glyco_hydro_42"/>
    <property type="match status" value="1"/>
</dbReference>
<feature type="active site" description="Nucleophile" evidence="7">
    <location>
        <position position="309"/>
    </location>
</feature>
<dbReference type="Pfam" id="PF08532">
    <property type="entry name" value="Glyco_hydro_42M"/>
    <property type="match status" value="1"/>
</dbReference>
<dbReference type="InterPro" id="IPR003476">
    <property type="entry name" value="Glyco_hydro_42"/>
</dbReference>
<reference evidence="13 14" key="1">
    <citation type="submission" date="2018-08" db="EMBL/GenBank/DDBJ databases">
        <title>Genomic Encyclopedia of Archaeal and Bacterial Type Strains, Phase II (KMG-II): from individual species to whole genera.</title>
        <authorList>
            <person name="Goeker M."/>
        </authorList>
    </citation>
    <scope>NUCLEOTIDE SEQUENCE [LARGE SCALE GENOMIC DNA]</scope>
    <source>
        <strain evidence="13 14">DSM 45791</strain>
    </source>
</reference>
<dbReference type="Pfam" id="PF08533">
    <property type="entry name" value="Glyco_hydro_42C"/>
    <property type="match status" value="1"/>
</dbReference>
<evidence type="ECO:0000256" key="1">
    <source>
        <dbReference type="ARBA" id="ARBA00001412"/>
    </source>
</evidence>
<dbReference type="InterPro" id="IPR013780">
    <property type="entry name" value="Glyco_hydro_b"/>
</dbReference>
<accession>A0A3E0HBR0</accession>
<dbReference type="Gene3D" id="2.60.40.1180">
    <property type="entry name" value="Golgi alpha-mannosidase II"/>
    <property type="match status" value="1"/>
</dbReference>
<dbReference type="GO" id="GO:0009341">
    <property type="term" value="C:beta-galactosidase complex"/>
    <property type="evidence" value="ECO:0007669"/>
    <property type="project" value="InterPro"/>
</dbReference>
<feature type="domain" description="Beta-galactosidase trimerisation" evidence="11">
    <location>
        <begin position="397"/>
        <end position="598"/>
    </location>
</feature>
<evidence type="ECO:0000256" key="8">
    <source>
        <dbReference type="PIRSR" id="PIRSR001084-2"/>
    </source>
</evidence>
<evidence type="ECO:0000259" key="12">
    <source>
        <dbReference type="Pfam" id="PF08533"/>
    </source>
</evidence>
<evidence type="ECO:0000256" key="2">
    <source>
        <dbReference type="ARBA" id="ARBA00005940"/>
    </source>
</evidence>
<sequence length="663" mass="73743">MTGWPTGLPGPCWGGDYNPEQWPEHVWTHDVELMKRAGVNLVSVGIFAWARLEVADNRFDFGWLDQVLDQLHEGGIRVCLANATASPPPWLTRANPDMLPVRADGVRLSHGSRQEYCPTSPVYRDRAIALTEKIALRYGEHPALAAWHVNNEYGCHVSRCYCDRCAEVFRDWLRARYDLDGLNRAWGTDFWSQHYSSWDQVLPPRVTPTFQNPGQVLDFARFCSDALLDLFCAERDVLKDVTPDIPVTTNFMANWTFKALNYWHWAAEVDFVSNDHYTRADDPERHIELALSADLVRGLSRGEPWLLMEQSTSAVNWQPRNFAKPAGEMRRNSYSHLARGADGTLFFQWRQSQAGAERFHSAMLPHAGEDTKVFREVTQVGEEYQRLSELVGSTVDARVAIVHDFESAWAAEQPAHPTSDFDYYETVLGVYRALWQSGVTVDVVPPSSDLCRYRLVVVPALYQVTDAEARWLEDYVRSGGHAVVTWFSGIADENNRVRLGGYPGAFRELLGVRVEEFFPLPPGHNVALTGGLFASNWSELVHPNGCEVVASYVDGPLPGSPAVTRNEFGEGLAWYLATTLDADSAVTVFADALQRAGVTQVAPAPAGVEVVRRRGERISWLVAINHTGADVVLPVEGVELISGLETSGGLPVPAGGVAVVREV</sequence>
<keyword evidence="14" id="KW-1185">Reference proteome</keyword>
<keyword evidence="9" id="KW-0479">Metal-binding</keyword>
<dbReference type="GO" id="GO:0006012">
    <property type="term" value="P:galactose metabolic process"/>
    <property type="evidence" value="ECO:0007669"/>
    <property type="project" value="InterPro"/>
</dbReference>
<evidence type="ECO:0000256" key="3">
    <source>
        <dbReference type="ARBA" id="ARBA00012756"/>
    </source>
</evidence>
<dbReference type="SUPFAM" id="SSF52317">
    <property type="entry name" value="Class I glutamine amidotransferase-like"/>
    <property type="match status" value="1"/>
</dbReference>
<dbReference type="SUPFAM" id="SSF51445">
    <property type="entry name" value="(Trans)glycosidases"/>
    <property type="match status" value="1"/>
</dbReference>
<feature type="domain" description="Glycoside hydrolase family 42 N-terminal" evidence="10">
    <location>
        <begin position="16"/>
        <end position="386"/>
    </location>
</feature>
<feature type="binding site" evidence="9">
    <location>
        <position position="165"/>
    </location>
    <ligand>
        <name>Zn(2+)</name>
        <dbReference type="ChEBI" id="CHEBI:29105"/>
    </ligand>
</feature>
<dbReference type="Gene3D" id="3.20.20.80">
    <property type="entry name" value="Glycosidases"/>
    <property type="match status" value="1"/>
</dbReference>
<dbReference type="Proteomes" id="UP000256269">
    <property type="component" value="Unassembled WGS sequence"/>
</dbReference>
<feature type="binding site" evidence="8">
    <location>
        <position position="317"/>
    </location>
    <ligand>
        <name>substrate</name>
    </ligand>
</feature>
<dbReference type="GO" id="GO:0004565">
    <property type="term" value="F:beta-galactosidase activity"/>
    <property type="evidence" value="ECO:0007669"/>
    <property type="project" value="UniProtKB-EC"/>
</dbReference>
<evidence type="ECO:0000256" key="7">
    <source>
        <dbReference type="PIRSR" id="PIRSR001084-1"/>
    </source>
</evidence>
<evidence type="ECO:0000256" key="4">
    <source>
        <dbReference type="ARBA" id="ARBA00022801"/>
    </source>
</evidence>
<evidence type="ECO:0000313" key="14">
    <source>
        <dbReference type="Proteomes" id="UP000256269"/>
    </source>
</evidence>
<comment type="catalytic activity">
    <reaction evidence="1 6">
        <text>Hydrolysis of terminal non-reducing beta-D-galactose residues in beta-D-galactosides.</text>
        <dbReference type="EC" id="3.2.1.23"/>
    </reaction>
</comment>
<dbReference type="EMBL" id="QUNO01000011">
    <property type="protein sequence ID" value="REH41737.1"/>
    <property type="molecule type" value="Genomic_DNA"/>
</dbReference>
<keyword evidence="9" id="KW-0862">Zinc</keyword>
<evidence type="ECO:0000256" key="6">
    <source>
        <dbReference type="PIRNR" id="PIRNR001084"/>
    </source>
</evidence>
<proteinExistence type="inferred from homology"/>
<name>A0A3E0HBR0_9PSEU</name>
<dbReference type="InterPro" id="IPR013529">
    <property type="entry name" value="Glyco_hydro_42_N"/>
</dbReference>
<comment type="similarity">
    <text evidence="2 6">Belongs to the glycosyl hydrolase 42 family.</text>
</comment>
<comment type="caution">
    <text evidence="13">The sequence shown here is derived from an EMBL/GenBank/DDBJ whole genome shotgun (WGS) entry which is preliminary data.</text>
</comment>
<protein>
    <recommendedName>
        <fullName evidence="3 6">Beta-galactosidase</fullName>
        <shortName evidence="6">Beta-gal</shortName>
        <ecNumber evidence="3 6">3.2.1.23</ecNumber>
    </recommendedName>
</protein>
<dbReference type="InterPro" id="IPR013739">
    <property type="entry name" value="Beta_galactosidase_C"/>
</dbReference>
<evidence type="ECO:0000256" key="9">
    <source>
        <dbReference type="PIRSR" id="PIRSR001084-3"/>
    </source>
</evidence>
<dbReference type="CDD" id="cd03143">
    <property type="entry name" value="A4_beta-galactosidase_middle_domain"/>
    <property type="match status" value="1"/>
</dbReference>
<evidence type="ECO:0000259" key="11">
    <source>
        <dbReference type="Pfam" id="PF08532"/>
    </source>
</evidence>
<evidence type="ECO:0000256" key="5">
    <source>
        <dbReference type="ARBA" id="ARBA00023295"/>
    </source>
</evidence>
<feature type="active site" description="Proton donor" evidence="7">
    <location>
        <position position="152"/>
    </location>
</feature>
<dbReference type="RefSeq" id="WP_211353289.1">
    <property type="nucleotide sequence ID" value="NZ_CP144375.1"/>
</dbReference>